<dbReference type="AlphaFoldDB" id="X1MSV4"/>
<comment type="caution">
    <text evidence="1">The sequence shown here is derived from an EMBL/GenBank/DDBJ whole genome shotgun (WGS) entry which is preliminary data.</text>
</comment>
<proteinExistence type="predicted"/>
<evidence type="ECO:0000313" key="1">
    <source>
        <dbReference type="EMBL" id="GAI21081.1"/>
    </source>
</evidence>
<protein>
    <submittedName>
        <fullName evidence="1">Uncharacterized protein</fullName>
    </submittedName>
</protein>
<dbReference type="EMBL" id="BARV01019885">
    <property type="protein sequence ID" value="GAI21081.1"/>
    <property type="molecule type" value="Genomic_DNA"/>
</dbReference>
<reference evidence="1" key="1">
    <citation type="journal article" date="2014" name="Front. Microbiol.">
        <title>High frequency of phylogenetically diverse reductive dehalogenase-homologous genes in deep subseafloor sedimentary metagenomes.</title>
        <authorList>
            <person name="Kawai M."/>
            <person name="Futagami T."/>
            <person name="Toyoda A."/>
            <person name="Takaki Y."/>
            <person name="Nishi S."/>
            <person name="Hori S."/>
            <person name="Arai W."/>
            <person name="Tsubouchi T."/>
            <person name="Morono Y."/>
            <person name="Uchiyama I."/>
            <person name="Ito T."/>
            <person name="Fujiyama A."/>
            <person name="Inagaki F."/>
            <person name="Takami H."/>
        </authorList>
    </citation>
    <scope>NUCLEOTIDE SEQUENCE</scope>
    <source>
        <strain evidence="1">Expedition CK06-06</strain>
    </source>
</reference>
<name>X1MSV4_9ZZZZ</name>
<gene>
    <name evidence="1" type="ORF">S06H3_33332</name>
</gene>
<organism evidence="1">
    <name type="scientific">marine sediment metagenome</name>
    <dbReference type="NCBI Taxonomy" id="412755"/>
    <lineage>
        <taxon>unclassified sequences</taxon>
        <taxon>metagenomes</taxon>
        <taxon>ecological metagenomes</taxon>
    </lineage>
</organism>
<accession>X1MSV4</accession>
<sequence>MFENIQRKQKTSFENYPGNVVVQPRGYLGVLSISLARNKTSSCEEIRQAIQPPYTERYVW</sequence>